<organism evidence="2 3">
    <name type="scientific">Bacillus infantis NRRL B-14911</name>
    <dbReference type="NCBI Taxonomy" id="1367477"/>
    <lineage>
        <taxon>Bacteria</taxon>
        <taxon>Bacillati</taxon>
        <taxon>Bacillota</taxon>
        <taxon>Bacilli</taxon>
        <taxon>Bacillales</taxon>
        <taxon>Bacillaceae</taxon>
        <taxon>Bacillus</taxon>
    </lineage>
</organism>
<accession>U5LD13</accession>
<dbReference type="PATRIC" id="fig|1367477.3.peg.2673"/>
<proteinExistence type="predicted"/>
<dbReference type="AlphaFoldDB" id="U5LD13"/>
<protein>
    <submittedName>
        <fullName evidence="2">Uncharacterized protein</fullName>
    </submittedName>
</protein>
<sequence length="42" mass="4505">MKTKDNFPEGAKVTNDGQTFGSNNSKGFKATGDSPNDDVKKK</sequence>
<dbReference type="HOGENOM" id="CLU_217459_0_0_9"/>
<gene>
    <name evidence="2" type="ORF">N288_13620</name>
</gene>
<dbReference type="RefSeq" id="WP_009793530.1">
    <property type="nucleotide sequence ID" value="NC_022524.1"/>
</dbReference>
<keyword evidence="3" id="KW-1185">Reference proteome</keyword>
<reference evidence="2 3" key="1">
    <citation type="submission" date="2013-07" db="EMBL/GenBank/DDBJ databases">
        <title>Complete genome sequence of Bacillus infantis NRRL B-14911 that has potential to induce cardiac disease by antigenic mimicry.</title>
        <authorList>
            <person name="Massilamany C."/>
            <person name="Smith T.P.L."/>
            <person name="Loy J.D."/>
            <person name="Barletta R."/>
            <person name="Reddy J."/>
        </authorList>
    </citation>
    <scope>NUCLEOTIDE SEQUENCE [LARGE SCALE GENOMIC DNA]</scope>
    <source>
        <strain evidence="2 3">NRRL B-14911</strain>
    </source>
</reference>
<evidence type="ECO:0000313" key="3">
    <source>
        <dbReference type="Proteomes" id="UP000017805"/>
    </source>
</evidence>
<feature type="compositionally biased region" description="Polar residues" evidence="1">
    <location>
        <begin position="15"/>
        <end position="26"/>
    </location>
</feature>
<dbReference type="KEGG" id="bif:N288_13620"/>
<dbReference type="Proteomes" id="UP000017805">
    <property type="component" value="Chromosome"/>
</dbReference>
<feature type="region of interest" description="Disordered" evidence="1">
    <location>
        <begin position="1"/>
        <end position="42"/>
    </location>
</feature>
<dbReference type="STRING" id="1367477.N288_13620"/>
<name>U5LD13_9BACI</name>
<evidence type="ECO:0000313" key="2">
    <source>
        <dbReference type="EMBL" id="AGX04626.1"/>
    </source>
</evidence>
<evidence type="ECO:0000256" key="1">
    <source>
        <dbReference type="SAM" id="MobiDB-lite"/>
    </source>
</evidence>
<dbReference type="EMBL" id="CP006643">
    <property type="protein sequence ID" value="AGX04626.1"/>
    <property type="molecule type" value="Genomic_DNA"/>
</dbReference>